<accession>A0AB34K3T7</accession>
<feature type="domain" description="Orn/DAP/Arg decarboxylase 2 C-terminal" evidence="8">
    <location>
        <begin position="67"/>
        <end position="418"/>
    </location>
</feature>
<feature type="chain" id="PRO_5044227842" description="Diaminopimelate decarboxylase" evidence="7">
    <location>
        <begin position="20"/>
        <end position="467"/>
    </location>
</feature>
<evidence type="ECO:0000259" key="8">
    <source>
        <dbReference type="Pfam" id="PF00278"/>
    </source>
</evidence>
<dbReference type="InterPro" id="IPR000183">
    <property type="entry name" value="Orn/DAP/Arg_de-COase"/>
</dbReference>
<dbReference type="PRINTS" id="PR01181">
    <property type="entry name" value="DAPDCRBXLASE"/>
</dbReference>
<dbReference type="PANTHER" id="PTHR43727:SF2">
    <property type="entry name" value="GROUP IV DECARBOXYLASE"/>
    <property type="match status" value="1"/>
</dbReference>
<evidence type="ECO:0000256" key="5">
    <source>
        <dbReference type="PIRSR" id="PIRSR600183-50"/>
    </source>
</evidence>
<feature type="active site" description="Proton donor" evidence="5">
    <location>
        <position position="381"/>
    </location>
</feature>
<evidence type="ECO:0000256" key="2">
    <source>
        <dbReference type="ARBA" id="ARBA00022793"/>
    </source>
</evidence>
<dbReference type="InterPro" id="IPR002986">
    <property type="entry name" value="DAP_deCOOHase_LysA"/>
</dbReference>
<keyword evidence="11" id="KW-1185">Reference proteome</keyword>
<dbReference type="AlphaFoldDB" id="A0AB34K3T7"/>
<evidence type="ECO:0008006" key="12">
    <source>
        <dbReference type="Google" id="ProtNLM"/>
    </source>
</evidence>
<gene>
    <name evidence="10" type="ORF">AB1Y20_009082</name>
</gene>
<dbReference type="Proteomes" id="UP001515480">
    <property type="component" value="Unassembled WGS sequence"/>
</dbReference>
<dbReference type="GO" id="GO:0008836">
    <property type="term" value="F:diaminopimelate decarboxylase activity"/>
    <property type="evidence" value="ECO:0007669"/>
    <property type="project" value="InterPro"/>
</dbReference>
<evidence type="ECO:0000313" key="11">
    <source>
        <dbReference type="Proteomes" id="UP001515480"/>
    </source>
</evidence>
<evidence type="ECO:0000313" key="10">
    <source>
        <dbReference type="EMBL" id="KAL1527696.1"/>
    </source>
</evidence>
<dbReference type="GO" id="GO:0009089">
    <property type="term" value="P:lysine biosynthetic process via diaminopimelate"/>
    <property type="evidence" value="ECO:0007669"/>
    <property type="project" value="InterPro"/>
</dbReference>
<dbReference type="CDD" id="cd06828">
    <property type="entry name" value="PLPDE_III_DapDC"/>
    <property type="match status" value="1"/>
</dbReference>
<reference evidence="10 11" key="1">
    <citation type="journal article" date="2024" name="Science">
        <title>Giant polyketide synthase enzymes in the biosynthesis of giant marine polyether toxins.</title>
        <authorList>
            <person name="Fallon T.R."/>
            <person name="Shende V.V."/>
            <person name="Wierzbicki I.H."/>
            <person name="Pendleton A.L."/>
            <person name="Watervoot N.F."/>
            <person name="Auber R.P."/>
            <person name="Gonzalez D.J."/>
            <person name="Wisecaver J.H."/>
            <person name="Moore B.S."/>
        </authorList>
    </citation>
    <scope>NUCLEOTIDE SEQUENCE [LARGE SCALE GENOMIC DNA]</scope>
    <source>
        <strain evidence="10 11">12B1</strain>
    </source>
</reference>
<dbReference type="PRINTS" id="PR01179">
    <property type="entry name" value="ODADCRBXLASE"/>
</dbReference>
<dbReference type="Gene3D" id="2.40.37.10">
    <property type="entry name" value="Lyase, Ornithine Decarboxylase, Chain A, domain 1"/>
    <property type="match status" value="1"/>
</dbReference>
<evidence type="ECO:0000256" key="3">
    <source>
        <dbReference type="ARBA" id="ARBA00022898"/>
    </source>
</evidence>
<comment type="caution">
    <text evidence="10">The sequence shown here is derived from an EMBL/GenBank/DDBJ whole genome shotgun (WGS) entry which is preliminary data.</text>
</comment>
<protein>
    <recommendedName>
        <fullName evidence="12">Diaminopimelate decarboxylase</fullName>
    </recommendedName>
</protein>
<dbReference type="InterPro" id="IPR022644">
    <property type="entry name" value="De-COase2_N"/>
</dbReference>
<dbReference type="InterPro" id="IPR029066">
    <property type="entry name" value="PLP-binding_barrel"/>
</dbReference>
<evidence type="ECO:0000256" key="7">
    <source>
        <dbReference type="SAM" id="SignalP"/>
    </source>
</evidence>
<feature type="modified residue" description="N6-(pyridoxal phosphate)lysine" evidence="5">
    <location>
        <position position="96"/>
    </location>
</feature>
<dbReference type="PANTHER" id="PTHR43727">
    <property type="entry name" value="DIAMINOPIMELATE DECARBOXYLASE"/>
    <property type="match status" value="1"/>
</dbReference>
<keyword evidence="2" id="KW-0210">Decarboxylase</keyword>
<dbReference type="InterPro" id="IPR009006">
    <property type="entry name" value="Ala_racemase/Decarboxylase_C"/>
</dbReference>
<dbReference type="Gene3D" id="3.20.20.10">
    <property type="entry name" value="Alanine racemase"/>
    <property type="match status" value="1"/>
</dbReference>
<dbReference type="SUPFAM" id="SSF51419">
    <property type="entry name" value="PLP-binding barrel"/>
    <property type="match status" value="1"/>
</dbReference>
<sequence>MLALLLFPHSLLLTADAPASTLWRSSTRGPALLMSAPVAEATAERLRFLTPQLAREVRQAVGTPAFVYDEATLKAQARKALAFPNAYGLTVRFAMKALPNAAVLQIFDKLGLHIDASSGFEVRRAIAAGVDPARISLSSQEIPNDLDELLALGIKFNACSLRQLERFGELQSGARGDQLGVRFNPGLGSGGTGKTNVGGPASSFGIWHELMPEVQRICEAADLQPKRVHTHIGSGSDPMVWQRVAGLSLALVEQLPSVSILNLGGGYKVGRMSSESSTDLSVVGLPVKDAFEAFAQRTGRELHLEVEPGTFLVANSGSLVCTIQDIVTTGADGHTFLKLDSGMTELLRPSLYGAQHPVVLVPSSDGMAAEPHEYIAVGHCCESGDLVTPAPGEPETLMRRTLEGKASIGDIIVVEGSGAYCSSMSTKNYNSFPEAPEMLLSEKGKLHLVRKKQIVSDIWANEVAYTP</sequence>
<dbReference type="SUPFAM" id="SSF50621">
    <property type="entry name" value="Alanine racemase C-terminal domain-like"/>
    <property type="match status" value="1"/>
</dbReference>
<evidence type="ECO:0000256" key="1">
    <source>
        <dbReference type="ARBA" id="ARBA00001933"/>
    </source>
</evidence>
<evidence type="ECO:0000256" key="4">
    <source>
        <dbReference type="ARBA" id="ARBA00023239"/>
    </source>
</evidence>
<evidence type="ECO:0000256" key="6">
    <source>
        <dbReference type="RuleBase" id="RU003737"/>
    </source>
</evidence>
<dbReference type="InterPro" id="IPR022643">
    <property type="entry name" value="De-COase2_C"/>
</dbReference>
<comment type="cofactor">
    <cofactor evidence="1 5">
        <name>pyridoxal 5'-phosphate</name>
        <dbReference type="ChEBI" id="CHEBI:597326"/>
    </cofactor>
</comment>
<comment type="similarity">
    <text evidence="6">Belongs to the Orn/Lys/Arg decarboxylase class-II family.</text>
</comment>
<proteinExistence type="inferred from homology"/>
<keyword evidence="3 5" id="KW-0663">Pyridoxal phosphate</keyword>
<feature type="signal peptide" evidence="7">
    <location>
        <begin position="1"/>
        <end position="19"/>
    </location>
</feature>
<name>A0AB34K3T7_PRYPA</name>
<evidence type="ECO:0000259" key="9">
    <source>
        <dbReference type="Pfam" id="PF02784"/>
    </source>
</evidence>
<keyword evidence="4" id="KW-0456">Lyase</keyword>
<feature type="domain" description="Orn/DAP/Arg decarboxylase 2 N-terminal" evidence="9">
    <location>
        <begin position="79"/>
        <end position="314"/>
    </location>
</feature>
<dbReference type="EMBL" id="JBGBPQ010000002">
    <property type="protein sequence ID" value="KAL1527696.1"/>
    <property type="molecule type" value="Genomic_DNA"/>
</dbReference>
<dbReference type="Pfam" id="PF02784">
    <property type="entry name" value="Orn_Arg_deC_N"/>
    <property type="match status" value="1"/>
</dbReference>
<dbReference type="Pfam" id="PF00278">
    <property type="entry name" value="Orn_DAP_Arg_deC"/>
    <property type="match status" value="1"/>
</dbReference>
<organism evidence="10 11">
    <name type="scientific">Prymnesium parvum</name>
    <name type="common">Toxic golden alga</name>
    <dbReference type="NCBI Taxonomy" id="97485"/>
    <lineage>
        <taxon>Eukaryota</taxon>
        <taxon>Haptista</taxon>
        <taxon>Haptophyta</taxon>
        <taxon>Prymnesiophyceae</taxon>
        <taxon>Prymnesiales</taxon>
        <taxon>Prymnesiaceae</taxon>
        <taxon>Prymnesium</taxon>
    </lineage>
</organism>
<keyword evidence="7" id="KW-0732">Signal</keyword>